<evidence type="ECO:0008006" key="3">
    <source>
        <dbReference type="Google" id="ProtNLM"/>
    </source>
</evidence>
<name>A0A1G2PRV3_9BACT</name>
<evidence type="ECO:0000313" key="2">
    <source>
        <dbReference type="Proteomes" id="UP000178646"/>
    </source>
</evidence>
<comment type="caution">
    <text evidence="1">The sequence shown here is derived from an EMBL/GenBank/DDBJ whole genome shotgun (WGS) entry which is preliminary data.</text>
</comment>
<dbReference type="SUPFAM" id="SSF52540">
    <property type="entry name" value="P-loop containing nucleoside triphosphate hydrolases"/>
    <property type="match status" value="1"/>
</dbReference>
<dbReference type="AlphaFoldDB" id="A0A1G2PRV3"/>
<accession>A0A1G2PRV3</accession>
<reference evidence="1 2" key="1">
    <citation type="journal article" date="2016" name="Nat. Commun.">
        <title>Thousands of microbial genomes shed light on interconnected biogeochemical processes in an aquifer system.</title>
        <authorList>
            <person name="Anantharaman K."/>
            <person name="Brown C.T."/>
            <person name="Hug L.A."/>
            <person name="Sharon I."/>
            <person name="Castelle C.J."/>
            <person name="Probst A.J."/>
            <person name="Thomas B.C."/>
            <person name="Singh A."/>
            <person name="Wilkins M.J."/>
            <person name="Karaoz U."/>
            <person name="Brodie E.L."/>
            <person name="Williams K.H."/>
            <person name="Hubbard S.S."/>
            <person name="Banfield J.F."/>
        </authorList>
    </citation>
    <scope>NUCLEOTIDE SEQUENCE [LARGE SCALE GENOMIC DNA]</scope>
</reference>
<sequence length="243" mass="27129">MRPILKFHIEKREFHHAYLLCGDGEAGKKMAEEAARVILAEDNLESHPDFSFRRFGLFGINDSHNLTSWAATKSFSGQGKVLVMEVFSFNMESSNALLKTLEEPGDKIHFFIIVSSVESVIPTLRSRLTVIDVSSGKEDLEKELIEIGRKFLAALPNKRLEMVKKLSAKSGEENELLSESSANKQKAVQFLNALEFLLHLDIECPSGCMALEELSRSRQFISDQGASAKIILEHLALALPIVK</sequence>
<dbReference type="Proteomes" id="UP000178646">
    <property type="component" value="Unassembled WGS sequence"/>
</dbReference>
<organism evidence="1 2">
    <name type="scientific">Candidatus Terrybacteria bacterium RIFCSPHIGHO2_02_41_19</name>
    <dbReference type="NCBI Taxonomy" id="1802364"/>
    <lineage>
        <taxon>Bacteria</taxon>
        <taxon>Candidatus Terryibacteriota</taxon>
    </lineage>
</organism>
<dbReference type="Pfam" id="PF13177">
    <property type="entry name" value="DNA_pol3_delta2"/>
    <property type="match status" value="1"/>
</dbReference>
<gene>
    <name evidence="1" type="ORF">A2W59_00905</name>
</gene>
<evidence type="ECO:0000313" key="1">
    <source>
        <dbReference type="EMBL" id="OHA51058.1"/>
    </source>
</evidence>
<protein>
    <recommendedName>
        <fullName evidence="3">DNA polymerase III subunit delta</fullName>
    </recommendedName>
</protein>
<dbReference type="EMBL" id="MHSU01000008">
    <property type="protein sequence ID" value="OHA51058.1"/>
    <property type="molecule type" value="Genomic_DNA"/>
</dbReference>
<dbReference type="InterPro" id="IPR027417">
    <property type="entry name" value="P-loop_NTPase"/>
</dbReference>
<dbReference type="Gene3D" id="3.40.50.300">
    <property type="entry name" value="P-loop containing nucleotide triphosphate hydrolases"/>
    <property type="match status" value="1"/>
</dbReference>
<proteinExistence type="predicted"/>